<comment type="caution">
    <text evidence="2">The sequence shown here is derived from an EMBL/GenBank/DDBJ whole genome shotgun (WGS) entry which is preliminary data.</text>
</comment>
<dbReference type="EMBL" id="JAUSVV010000022">
    <property type="protein sequence ID" value="MDQ0445178.1"/>
    <property type="molecule type" value="Genomic_DNA"/>
</dbReference>
<dbReference type="Proteomes" id="UP001236369">
    <property type="component" value="Unassembled WGS sequence"/>
</dbReference>
<accession>A0ABU0HS67</accession>
<feature type="region of interest" description="Disordered" evidence="1">
    <location>
        <begin position="1"/>
        <end position="73"/>
    </location>
</feature>
<gene>
    <name evidence="2" type="ORF">QO016_004705</name>
</gene>
<protein>
    <submittedName>
        <fullName evidence="2">Uncharacterized protein</fullName>
    </submittedName>
</protein>
<dbReference type="RefSeq" id="WP_238249928.1">
    <property type="nucleotide sequence ID" value="NZ_BPQX01000035.1"/>
</dbReference>
<evidence type="ECO:0000313" key="2">
    <source>
        <dbReference type="EMBL" id="MDQ0445178.1"/>
    </source>
</evidence>
<organism evidence="2 3">
    <name type="scientific">Methylobacterium persicinum</name>
    <dbReference type="NCBI Taxonomy" id="374426"/>
    <lineage>
        <taxon>Bacteria</taxon>
        <taxon>Pseudomonadati</taxon>
        <taxon>Pseudomonadota</taxon>
        <taxon>Alphaproteobacteria</taxon>
        <taxon>Hyphomicrobiales</taxon>
        <taxon>Methylobacteriaceae</taxon>
        <taxon>Methylobacterium</taxon>
    </lineage>
</organism>
<sequence>MAVASPALGMAVTPPDPGMAEGGTAPPSPEAPRVATPEHSPVLEVSPPRRPRAFGGVAAGADGRLPNQRTGHHHEHVVRDICIGC</sequence>
<reference evidence="2 3" key="1">
    <citation type="submission" date="2023-07" db="EMBL/GenBank/DDBJ databases">
        <title>Genomic Encyclopedia of Type Strains, Phase IV (KMG-IV): sequencing the most valuable type-strain genomes for metagenomic binning, comparative biology and taxonomic classification.</title>
        <authorList>
            <person name="Goeker M."/>
        </authorList>
    </citation>
    <scope>NUCLEOTIDE SEQUENCE [LARGE SCALE GENOMIC DNA]</scope>
    <source>
        <strain evidence="2 3">DSM 19562</strain>
    </source>
</reference>
<evidence type="ECO:0000256" key="1">
    <source>
        <dbReference type="SAM" id="MobiDB-lite"/>
    </source>
</evidence>
<keyword evidence="3" id="KW-1185">Reference proteome</keyword>
<evidence type="ECO:0000313" key="3">
    <source>
        <dbReference type="Proteomes" id="UP001236369"/>
    </source>
</evidence>
<proteinExistence type="predicted"/>
<name>A0ABU0HS67_9HYPH</name>